<protein>
    <recommendedName>
        <fullName evidence="4">Outer membrane protein beta-barrel domain-containing protein</fullName>
    </recommendedName>
</protein>
<evidence type="ECO:0000313" key="3">
    <source>
        <dbReference type="Proteomes" id="UP000516305"/>
    </source>
</evidence>
<evidence type="ECO:0000256" key="1">
    <source>
        <dbReference type="SAM" id="SignalP"/>
    </source>
</evidence>
<gene>
    <name evidence="2" type="ORF">H4K34_01265</name>
</gene>
<dbReference type="RefSeq" id="WP_210759028.1">
    <property type="nucleotide sequence ID" value="NZ_CP060139.1"/>
</dbReference>
<feature type="signal peptide" evidence="1">
    <location>
        <begin position="1"/>
        <end position="19"/>
    </location>
</feature>
<dbReference type="EMBL" id="CP060139">
    <property type="protein sequence ID" value="QNR24501.1"/>
    <property type="molecule type" value="Genomic_DNA"/>
</dbReference>
<proteinExistence type="predicted"/>
<evidence type="ECO:0008006" key="4">
    <source>
        <dbReference type="Google" id="ProtNLM"/>
    </source>
</evidence>
<dbReference type="AlphaFoldDB" id="A0A7H0VFK3"/>
<organism evidence="2 3">
    <name type="scientific">Croceimicrobium hydrocarbonivorans</name>
    <dbReference type="NCBI Taxonomy" id="2761580"/>
    <lineage>
        <taxon>Bacteria</taxon>
        <taxon>Pseudomonadati</taxon>
        <taxon>Bacteroidota</taxon>
        <taxon>Flavobacteriia</taxon>
        <taxon>Flavobacteriales</taxon>
        <taxon>Owenweeksiaceae</taxon>
        <taxon>Croceimicrobium</taxon>
    </lineage>
</organism>
<name>A0A7H0VFK3_9FLAO</name>
<sequence length="249" mass="28265">MAKIRILTFMLLFALSAQAQLDTDADFKRQVYDRAYTGGINFHSRGYGLNGRYLKFLDGYNAAGLEIDLVKLRHPKETISSEDIFNNYRGFVKGRINSFYSVRVGYIHEHTLFDKTDQGSVSISSIFSGGLSLGLLKPIYLSVDEFGPDGEYYTSIIRYTGETNPANINGEANFLTGIEETKLKPGVYLKGGISFDYQLLDDKITSVEAGVIYDYFFTEVPIFFEEDRDINWSGFFQLYITVNFGYKLN</sequence>
<evidence type="ECO:0000313" key="2">
    <source>
        <dbReference type="EMBL" id="QNR24501.1"/>
    </source>
</evidence>
<dbReference type="KEGG" id="chyd:H4K34_01265"/>
<dbReference type="Proteomes" id="UP000516305">
    <property type="component" value="Chromosome"/>
</dbReference>
<accession>A0A7H0VFK3</accession>
<keyword evidence="1" id="KW-0732">Signal</keyword>
<keyword evidence="3" id="KW-1185">Reference proteome</keyword>
<feature type="chain" id="PRO_5028948138" description="Outer membrane protein beta-barrel domain-containing protein" evidence="1">
    <location>
        <begin position="20"/>
        <end position="249"/>
    </location>
</feature>
<reference evidence="2 3" key="1">
    <citation type="submission" date="2020-08" db="EMBL/GenBank/DDBJ databases">
        <title>Croceimicrobium hydrocarbonivorans gen. nov., sp. nov., a novel marine bacterium isolated from a bacterial consortium that degrades polyethylene terephthalate.</title>
        <authorList>
            <person name="Liu R."/>
        </authorList>
    </citation>
    <scope>NUCLEOTIDE SEQUENCE [LARGE SCALE GENOMIC DNA]</scope>
    <source>
        <strain evidence="2 3">A20-9</strain>
    </source>
</reference>